<dbReference type="EMBL" id="CP043504">
    <property type="protein sequence ID" value="QEO10706.1"/>
    <property type="molecule type" value="Genomic_DNA"/>
</dbReference>
<feature type="transmembrane region" description="Helical" evidence="7">
    <location>
        <begin position="101"/>
        <end position="123"/>
    </location>
</feature>
<feature type="transmembrane region" description="Helical" evidence="7">
    <location>
        <begin position="135"/>
        <end position="154"/>
    </location>
</feature>
<dbReference type="GO" id="GO:0005886">
    <property type="term" value="C:plasma membrane"/>
    <property type="evidence" value="ECO:0007669"/>
    <property type="project" value="UniProtKB-SubCell"/>
</dbReference>
<protein>
    <submittedName>
        <fullName evidence="9">Carbohydrate ABC transporter permease</fullName>
    </submittedName>
</protein>
<name>A0A5C1YA51_9MICO</name>
<dbReference type="PANTHER" id="PTHR43744:SF12">
    <property type="entry name" value="ABC TRANSPORTER PERMEASE PROTEIN MG189-RELATED"/>
    <property type="match status" value="1"/>
</dbReference>
<feature type="domain" description="ABC transmembrane type-1" evidence="8">
    <location>
        <begin position="63"/>
        <end position="254"/>
    </location>
</feature>
<proteinExistence type="inferred from homology"/>
<evidence type="ECO:0000256" key="4">
    <source>
        <dbReference type="ARBA" id="ARBA00022692"/>
    </source>
</evidence>
<dbReference type="SUPFAM" id="SSF161098">
    <property type="entry name" value="MetI-like"/>
    <property type="match status" value="1"/>
</dbReference>
<dbReference type="PANTHER" id="PTHR43744">
    <property type="entry name" value="ABC TRANSPORTER PERMEASE PROTEIN MG189-RELATED-RELATED"/>
    <property type="match status" value="1"/>
</dbReference>
<feature type="transmembrane region" description="Helical" evidence="7">
    <location>
        <begin position="175"/>
        <end position="200"/>
    </location>
</feature>
<evidence type="ECO:0000313" key="10">
    <source>
        <dbReference type="Proteomes" id="UP000322159"/>
    </source>
</evidence>
<keyword evidence="3" id="KW-1003">Cell membrane</keyword>
<feature type="transmembrane region" description="Helical" evidence="7">
    <location>
        <begin position="233"/>
        <end position="254"/>
    </location>
</feature>
<dbReference type="InterPro" id="IPR035906">
    <property type="entry name" value="MetI-like_sf"/>
</dbReference>
<evidence type="ECO:0000256" key="5">
    <source>
        <dbReference type="ARBA" id="ARBA00022989"/>
    </source>
</evidence>
<keyword evidence="10" id="KW-1185">Reference proteome</keyword>
<sequence length="269" mass="28764">MGPLSTVLAWFYALLLAIPLYYLVTSALKTNIEIFTDPFALPTQWLWENFGEAWQSGSLGAGLANSVLISAVAVVLTLVLAIPAAYALARSEGKVAQAITSSFVAGFLIPPFAALIPTVVLAINLNLFYTREFQMLFLPASALPLSILLLTQFMKTIPHEIVESASMDGAGHFSILLRIFVPISLPGIVSVTILQVLGFWNEYLFSLTITGTGADVRTIQVALPTLISDSTNYGVLAAGTVIALVPVYIAYAALQRRMQDALTAGALKG</sequence>
<gene>
    <name evidence="9" type="ORF">FLP23_00775</name>
</gene>
<comment type="similarity">
    <text evidence="7">Belongs to the binding-protein-dependent transport system permease family.</text>
</comment>
<evidence type="ECO:0000256" key="7">
    <source>
        <dbReference type="RuleBase" id="RU363032"/>
    </source>
</evidence>
<dbReference type="GO" id="GO:0055085">
    <property type="term" value="P:transmembrane transport"/>
    <property type="evidence" value="ECO:0007669"/>
    <property type="project" value="InterPro"/>
</dbReference>
<feature type="transmembrane region" description="Helical" evidence="7">
    <location>
        <begin position="7"/>
        <end position="24"/>
    </location>
</feature>
<keyword evidence="2 7" id="KW-0813">Transport</keyword>
<dbReference type="KEGG" id="lyk:FLP23_00775"/>
<comment type="subcellular location">
    <subcellularLocation>
        <location evidence="1 7">Cell membrane</location>
        <topology evidence="1 7">Multi-pass membrane protein</topology>
    </subcellularLocation>
</comment>
<organism evidence="9 10">
    <name type="scientific">Protaetiibacter larvae</name>
    <dbReference type="NCBI Taxonomy" id="2592654"/>
    <lineage>
        <taxon>Bacteria</taxon>
        <taxon>Bacillati</taxon>
        <taxon>Actinomycetota</taxon>
        <taxon>Actinomycetes</taxon>
        <taxon>Micrococcales</taxon>
        <taxon>Microbacteriaceae</taxon>
        <taxon>Protaetiibacter</taxon>
    </lineage>
</organism>
<accession>A0A5C1YA51</accession>
<reference evidence="9 10" key="1">
    <citation type="submission" date="2019-09" db="EMBL/GenBank/DDBJ databases">
        <title>Genome sequencing of strain KACC 19322.</title>
        <authorList>
            <person name="Heo J."/>
            <person name="Kim S.-J."/>
            <person name="Kim J.-S."/>
            <person name="Hong S.-B."/>
            <person name="Kwon S.-W."/>
        </authorList>
    </citation>
    <scope>NUCLEOTIDE SEQUENCE [LARGE SCALE GENOMIC DNA]</scope>
    <source>
        <strain evidence="9 10">KACC 19322</strain>
    </source>
</reference>
<dbReference type="InterPro" id="IPR000515">
    <property type="entry name" value="MetI-like"/>
</dbReference>
<dbReference type="Proteomes" id="UP000322159">
    <property type="component" value="Chromosome"/>
</dbReference>
<dbReference type="OrthoDB" id="61122at2"/>
<keyword evidence="4 7" id="KW-0812">Transmembrane</keyword>
<keyword evidence="6 7" id="KW-0472">Membrane</keyword>
<dbReference type="PROSITE" id="PS50928">
    <property type="entry name" value="ABC_TM1"/>
    <property type="match status" value="1"/>
</dbReference>
<evidence type="ECO:0000256" key="1">
    <source>
        <dbReference type="ARBA" id="ARBA00004651"/>
    </source>
</evidence>
<evidence type="ECO:0000256" key="6">
    <source>
        <dbReference type="ARBA" id="ARBA00023136"/>
    </source>
</evidence>
<keyword evidence="5 7" id="KW-1133">Transmembrane helix</keyword>
<dbReference type="Pfam" id="PF00528">
    <property type="entry name" value="BPD_transp_1"/>
    <property type="match status" value="1"/>
</dbReference>
<evidence type="ECO:0000256" key="3">
    <source>
        <dbReference type="ARBA" id="ARBA00022475"/>
    </source>
</evidence>
<dbReference type="AlphaFoldDB" id="A0A5C1YA51"/>
<evidence type="ECO:0000259" key="8">
    <source>
        <dbReference type="PROSITE" id="PS50928"/>
    </source>
</evidence>
<dbReference type="Gene3D" id="1.10.3720.10">
    <property type="entry name" value="MetI-like"/>
    <property type="match status" value="1"/>
</dbReference>
<evidence type="ECO:0000313" key="9">
    <source>
        <dbReference type="EMBL" id="QEO10706.1"/>
    </source>
</evidence>
<evidence type="ECO:0000256" key="2">
    <source>
        <dbReference type="ARBA" id="ARBA00022448"/>
    </source>
</evidence>
<feature type="transmembrane region" description="Helical" evidence="7">
    <location>
        <begin position="67"/>
        <end position="89"/>
    </location>
</feature>
<dbReference type="CDD" id="cd06261">
    <property type="entry name" value="TM_PBP2"/>
    <property type="match status" value="1"/>
</dbReference>